<feature type="transmembrane region" description="Helical" evidence="1">
    <location>
        <begin position="291"/>
        <end position="312"/>
    </location>
</feature>
<protein>
    <submittedName>
        <fullName evidence="3">Acyltransferase</fullName>
    </submittedName>
</protein>
<keyword evidence="3" id="KW-0012">Acyltransferase</keyword>
<evidence type="ECO:0000256" key="1">
    <source>
        <dbReference type="SAM" id="Phobius"/>
    </source>
</evidence>
<keyword evidence="1" id="KW-0472">Membrane</keyword>
<keyword evidence="1" id="KW-1133">Transmembrane helix</keyword>
<feature type="transmembrane region" description="Helical" evidence="1">
    <location>
        <begin position="146"/>
        <end position="167"/>
    </location>
</feature>
<gene>
    <name evidence="3" type="ORF">LMJ30_06820</name>
</gene>
<feature type="transmembrane region" description="Helical" evidence="1">
    <location>
        <begin position="12"/>
        <end position="37"/>
    </location>
</feature>
<dbReference type="PANTHER" id="PTHR23028">
    <property type="entry name" value="ACETYLTRANSFERASE"/>
    <property type="match status" value="1"/>
</dbReference>
<evidence type="ECO:0000313" key="3">
    <source>
        <dbReference type="EMBL" id="MCC6070666.1"/>
    </source>
</evidence>
<name>A0ABS8IRW8_9BURK</name>
<comment type="caution">
    <text evidence="3">The sequence shown here is derived from an EMBL/GenBank/DDBJ whole genome shotgun (WGS) entry which is preliminary data.</text>
</comment>
<feature type="transmembrane region" description="Helical" evidence="1">
    <location>
        <begin position="174"/>
        <end position="192"/>
    </location>
</feature>
<feature type="domain" description="Acyltransferase 3" evidence="2">
    <location>
        <begin position="15"/>
        <end position="339"/>
    </location>
</feature>
<evidence type="ECO:0000313" key="4">
    <source>
        <dbReference type="Proteomes" id="UP001198701"/>
    </source>
</evidence>
<evidence type="ECO:0000259" key="2">
    <source>
        <dbReference type="Pfam" id="PF01757"/>
    </source>
</evidence>
<feature type="transmembrane region" description="Helical" evidence="1">
    <location>
        <begin position="260"/>
        <end position="279"/>
    </location>
</feature>
<feature type="transmembrane region" description="Helical" evidence="1">
    <location>
        <begin position="87"/>
        <end position="108"/>
    </location>
</feature>
<keyword evidence="4" id="KW-1185">Reference proteome</keyword>
<sequence>MQTKRTDLPAGFSLYLDAVRFAAAAMVAVAHLLMLRLIDDRLAPYVPDLGREAVIVFFVLSGFVIKYSVDQKHASLQDYVVARCARIYSAALPVLVAAFAIVALVLNFSDVAVKTAYQVAKAYVYFPFHLLFAGEFWNLAESPPWLLPYWSLGYEVWYYVLFGIAYYLTGARRLILLACVLLLVGFKLWMLLPIWLSGVWLYEWSKSHSVSPGWASAGWLVSLAALCAFKLVDADVYLRALGSAIWPFPGLRLVSADRYLADYVVCALVLVNFACARSLRFAWLRALHRPVRALAGYTFTLYLVHFLVLMAWKSFYPHNPANVADVALMLCAVGVVTYLTGFVTERRKGAFEKLFRGLYERASRAVVPAKA</sequence>
<dbReference type="InterPro" id="IPR050879">
    <property type="entry name" value="Acyltransferase_3"/>
</dbReference>
<dbReference type="InterPro" id="IPR002656">
    <property type="entry name" value="Acyl_transf_3_dom"/>
</dbReference>
<accession>A0ABS8IRW8</accession>
<feature type="transmembrane region" description="Helical" evidence="1">
    <location>
        <begin position="324"/>
        <end position="343"/>
    </location>
</feature>
<organism evidence="3 4">
    <name type="scientific">Massilia agrisoli</name>
    <dbReference type="NCBI Taxonomy" id="2892444"/>
    <lineage>
        <taxon>Bacteria</taxon>
        <taxon>Pseudomonadati</taxon>
        <taxon>Pseudomonadota</taxon>
        <taxon>Betaproteobacteria</taxon>
        <taxon>Burkholderiales</taxon>
        <taxon>Oxalobacteraceae</taxon>
        <taxon>Telluria group</taxon>
        <taxon>Massilia</taxon>
    </lineage>
</organism>
<dbReference type="Pfam" id="PF01757">
    <property type="entry name" value="Acyl_transf_3"/>
    <property type="match status" value="1"/>
</dbReference>
<keyword evidence="3" id="KW-0808">Transferase</keyword>
<feature type="transmembrane region" description="Helical" evidence="1">
    <location>
        <begin position="49"/>
        <end position="67"/>
    </location>
</feature>
<dbReference type="GO" id="GO:0016746">
    <property type="term" value="F:acyltransferase activity"/>
    <property type="evidence" value="ECO:0007669"/>
    <property type="project" value="UniProtKB-KW"/>
</dbReference>
<dbReference type="Proteomes" id="UP001198701">
    <property type="component" value="Unassembled WGS sequence"/>
</dbReference>
<dbReference type="EMBL" id="JAJHPV010000010">
    <property type="protein sequence ID" value="MCC6070666.1"/>
    <property type="molecule type" value="Genomic_DNA"/>
</dbReference>
<dbReference type="PANTHER" id="PTHR23028:SF53">
    <property type="entry name" value="ACYL_TRANSF_3 DOMAIN-CONTAINING PROTEIN"/>
    <property type="match status" value="1"/>
</dbReference>
<proteinExistence type="predicted"/>
<keyword evidence="1" id="KW-0812">Transmembrane</keyword>
<reference evidence="3 4" key="1">
    <citation type="submission" date="2021-11" db="EMBL/GenBank/DDBJ databases">
        <authorList>
            <person name="Huq M.A."/>
        </authorList>
    </citation>
    <scope>NUCLEOTIDE SEQUENCE [LARGE SCALE GENOMIC DNA]</scope>
    <source>
        <strain evidence="3 4">MAHUQ-52</strain>
    </source>
</reference>
<dbReference type="RefSeq" id="WP_229431592.1">
    <property type="nucleotide sequence ID" value="NZ_JAJHPV010000010.1"/>
</dbReference>